<reference evidence="1" key="1">
    <citation type="submission" date="2023-07" db="EMBL/GenBank/DDBJ databases">
        <title>A collection of bacterial strains from the Burkholderia cepacia Research Laboratory and Repository.</title>
        <authorList>
            <person name="Lipuma J."/>
            <person name="Spilker T."/>
            <person name="Caverly L."/>
        </authorList>
    </citation>
    <scope>NUCLEOTIDE SEQUENCE</scope>
    <source>
        <strain evidence="1">AU44979</strain>
    </source>
</reference>
<name>A0AAP4QZ08_9BURK</name>
<sequence>MKSQSKATAVSPAITKGGDMFDLPIGLRTRLTRATLLTAGMMFWAAIPRIGACACPGATNDGIPIVSGFPADIPGGASCATLTDAAQFAWKEFIALNWPAVARIDNAQPRDTADPSQLFGNPGFTGPLVWHTFRGKVEIFPGQGEPPGYNANESDDYGYDARPAYNYKIPITAYRGIAYGPTPWINLDENSQIGLNQIYAGILSPNVKSDDAQILFMAKANRKEYAYVAANQLLGGVSDKRVAGIFEATAKYISDHGDDPLPPCSGLICLPYGSVEVKAAWRRLTASERASGRFYTTRVRYYVKGDGADTKTYYVDDDFGLIGLHIIQKTSSAPYFIYATFEQADNILDAAGKPVEDMDGKYIANPIPPIPLYPNIVSKNAQPGTLQQFSYSPKNFSSPPGARLYYQNTAQTGLVDGGPIIVNRRINQIPDEIIAVNKSAHDAISMYSQKNFGAKNSVWSYYKLVNVQSKPLTGKKPGIDYSNEDRSVQSTYYQSNGVIETDYNLQKFSGTFVNFDKFSFRITDFSDGTKNQFNNVTYNHDSVNMGGCMGCHGNAQKAGTGFSFILLHGSVPMPDQAGQPVTKEQIARFTKYFSK</sequence>
<accession>A0AAP4QZ08</accession>
<evidence type="ECO:0000313" key="2">
    <source>
        <dbReference type="Proteomes" id="UP001172109"/>
    </source>
</evidence>
<comment type="caution">
    <text evidence="1">The sequence shown here is derived from an EMBL/GenBank/DDBJ whole genome shotgun (WGS) entry which is preliminary data.</text>
</comment>
<gene>
    <name evidence="1" type="ORF">QZM56_08010</name>
</gene>
<organism evidence="1 2">
    <name type="scientific">Burkholderia contaminans</name>
    <dbReference type="NCBI Taxonomy" id="488447"/>
    <lineage>
        <taxon>Bacteria</taxon>
        <taxon>Pseudomonadati</taxon>
        <taxon>Pseudomonadota</taxon>
        <taxon>Betaproteobacteria</taxon>
        <taxon>Burkholderiales</taxon>
        <taxon>Burkholderiaceae</taxon>
        <taxon>Burkholderia</taxon>
        <taxon>Burkholderia cepacia complex</taxon>
    </lineage>
</organism>
<dbReference type="RefSeq" id="WP_137909799.1">
    <property type="nucleotide sequence ID" value="NZ_CADEUY010000005.1"/>
</dbReference>
<dbReference type="AlphaFoldDB" id="A0AAP4QZ08"/>
<proteinExistence type="predicted"/>
<protein>
    <recommendedName>
        <fullName evidence="3">Cytochrome c family protein</fullName>
    </recommendedName>
</protein>
<evidence type="ECO:0008006" key="3">
    <source>
        <dbReference type="Google" id="ProtNLM"/>
    </source>
</evidence>
<evidence type="ECO:0000313" key="1">
    <source>
        <dbReference type="EMBL" id="MDN7564443.1"/>
    </source>
</evidence>
<dbReference type="EMBL" id="JAUJQS010000004">
    <property type="protein sequence ID" value="MDN7564443.1"/>
    <property type="molecule type" value="Genomic_DNA"/>
</dbReference>
<dbReference type="Proteomes" id="UP001172109">
    <property type="component" value="Unassembled WGS sequence"/>
</dbReference>